<feature type="transmembrane region" description="Helical" evidence="5">
    <location>
        <begin position="21"/>
        <end position="40"/>
    </location>
</feature>
<dbReference type="InterPro" id="IPR006838">
    <property type="entry name" value="ADTRP_AIG1"/>
</dbReference>
<reference evidence="6 7" key="1">
    <citation type="journal article" date="2019" name="PLoS Negl. Trop. Dis.">
        <title>Whole genome sequencing of Entamoeba nuttalli reveals mammalian host-related molecular signatures and a novel octapeptide-repeat surface protein.</title>
        <authorList>
            <person name="Tanaka M."/>
            <person name="Makiuchi T."/>
            <person name="Komiyama T."/>
            <person name="Shiina T."/>
            <person name="Osaki K."/>
            <person name="Tachibana H."/>
        </authorList>
    </citation>
    <scope>NUCLEOTIDE SEQUENCE [LARGE SCALE GENOMIC DNA]</scope>
    <source>
        <strain evidence="6 7">P19-061405</strain>
    </source>
</reference>
<feature type="transmembrane region" description="Helical" evidence="5">
    <location>
        <begin position="141"/>
        <end position="164"/>
    </location>
</feature>
<evidence type="ECO:0000256" key="1">
    <source>
        <dbReference type="ARBA" id="ARBA00004127"/>
    </source>
</evidence>
<evidence type="ECO:0000313" key="6">
    <source>
        <dbReference type="EMBL" id="GAB1220068.1"/>
    </source>
</evidence>
<dbReference type="PANTHER" id="PTHR10989">
    <property type="entry name" value="ANDROGEN-INDUCED PROTEIN 1-RELATED"/>
    <property type="match status" value="1"/>
</dbReference>
<keyword evidence="7" id="KW-1185">Reference proteome</keyword>
<evidence type="ECO:0000256" key="5">
    <source>
        <dbReference type="SAM" id="Phobius"/>
    </source>
</evidence>
<keyword evidence="3 5" id="KW-1133">Transmembrane helix</keyword>
<evidence type="ECO:0000313" key="7">
    <source>
        <dbReference type="Proteomes" id="UP001628156"/>
    </source>
</evidence>
<feature type="transmembrane region" description="Helical" evidence="5">
    <location>
        <begin position="214"/>
        <end position="237"/>
    </location>
</feature>
<keyword evidence="2 5" id="KW-0812">Transmembrane</keyword>
<protein>
    <recommendedName>
        <fullName evidence="8">FAR-17a/AIG1-like protein</fullName>
    </recommendedName>
</protein>
<comment type="subcellular location">
    <subcellularLocation>
        <location evidence="1">Endomembrane system</location>
        <topology evidence="1">Multi-pass membrane protein</topology>
    </subcellularLocation>
</comment>
<evidence type="ECO:0000256" key="4">
    <source>
        <dbReference type="ARBA" id="ARBA00023136"/>
    </source>
</evidence>
<evidence type="ECO:0000256" key="3">
    <source>
        <dbReference type="ARBA" id="ARBA00022989"/>
    </source>
</evidence>
<evidence type="ECO:0000256" key="2">
    <source>
        <dbReference type="ARBA" id="ARBA00022692"/>
    </source>
</evidence>
<dbReference type="EMBL" id="BAAFRS010000047">
    <property type="protein sequence ID" value="GAB1220068.1"/>
    <property type="molecule type" value="Genomic_DNA"/>
</dbReference>
<accession>A0ABQ0DBD4</accession>
<dbReference type="Proteomes" id="UP001628156">
    <property type="component" value="Unassembled WGS sequence"/>
</dbReference>
<organism evidence="6 7">
    <name type="scientific">Entamoeba nuttalli</name>
    <dbReference type="NCBI Taxonomy" id="412467"/>
    <lineage>
        <taxon>Eukaryota</taxon>
        <taxon>Amoebozoa</taxon>
        <taxon>Evosea</taxon>
        <taxon>Archamoebae</taxon>
        <taxon>Mastigamoebida</taxon>
        <taxon>Entamoebidae</taxon>
        <taxon>Entamoeba</taxon>
    </lineage>
</organism>
<comment type="caution">
    <text evidence="6">The sequence shown here is derived from an EMBL/GenBank/DDBJ whole genome shotgun (WGS) entry which is preliminary data.</text>
</comment>
<dbReference type="PANTHER" id="PTHR10989:SF16">
    <property type="entry name" value="AT02829P-RELATED"/>
    <property type="match status" value="1"/>
</dbReference>
<gene>
    <name evidence="6" type="ORF">ENUP19_0047G0127</name>
</gene>
<keyword evidence="4 5" id="KW-0472">Membrane</keyword>
<feature type="transmembrane region" description="Helical" evidence="5">
    <location>
        <begin position="100"/>
        <end position="121"/>
    </location>
</feature>
<feature type="transmembrane region" description="Helical" evidence="5">
    <location>
        <begin position="52"/>
        <end position="79"/>
    </location>
</feature>
<sequence length="244" mass="29157">MIKQLDTIKQLSKMKAFYRMIYDICVVTFIVVITSEHMISHDYTFGRMCRFWTMWSCWGCAFYFFVAFCKQMTLLLFNFEVERTKKNKKRNVVMEVLVDSTQQTALVLCLCVSIMFWILYFKSPSAVFRVSDDWQPSLMEQLFVTHFEHSFPLLFLLVDCFVFSQGNKRVNNNYKYSRFVPLVAFLGYASLALYDFFRFNIRPYPFMDKWGLMPLLATLVVIVSILDYLLNPIAYYIRVKFRLR</sequence>
<proteinExistence type="predicted"/>
<evidence type="ECO:0008006" key="8">
    <source>
        <dbReference type="Google" id="ProtNLM"/>
    </source>
</evidence>
<feature type="transmembrane region" description="Helical" evidence="5">
    <location>
        <begin position="176"/>
        <end position="194"/>
    </location>
</feature>
<name>A0ABQ0DBD4_9EUKA</name>